<dbReference type="VEuPathDB" id="VectorBase:GPPI016923"/>
<sequence>MRTCNNNVKLCSCTIISIGSHSLLEYQHEFFFITPTAFLCDNKADQWQVRWASTCACVRDQSHKYLNGGNFPSACICTKLVKMRFYSISIVALMVFMTVETSLSKISFLPIHKISKPLVESHIIKC</sequence>
<dbReference type="AlphaFoldDB" id="A0A1B0B2L9"/>
<name>A0A1B0B2L9_9MUSC</name>
<feature type="transmembrane region" description="Helical" evidence="1">
    <location>
        <begin position="85"/>
        <end position="103"/>
    </location>
</feature>
<dbReference type="EMBL" id="JXJN01007683">
    <property type="status" value="NOT_ANNOTATED_CDS"/>
    <property type="molecule type" value="Genomic_DNA"/>
</dbReference>
<evidence type="ECO:0000313" key="3">
    <source>
        <dbReference type="Proteomes" id="UP000092460"/>
    </source>
</evidence>
<protein>
    <submittedName>
        <fullName evidence="2">Uncharacterized protein</fullName>
    </submittedName>
</protein>
<reference evidence="2" key="2">
    <citation type="submission" date="2020-05" db="UniProtKB">
        <authorList>
            <consortium name="EnsemblMetazoa"/>
        </authorList>
    </citation>
    <scope>IDENTIFICATION</scope>
    <source>
        <strain evidence="2">IAEA</strain>
    </source>
</reference>
<organism evidence="2 3">
    <name type="scientific">Glossina palpalis gambiensis</name>
    <dbReference type="NCBI Taxonomy" id="67801"/>
    <lineage>
        <taxon>Eukaryota</taxon>
        <taxon>Metazoa</taxon>
        <taxon>Ecdysozoa</taxon>
        <taxon>Arthropoda</taxon>
        <taxon>Hexapoda</taxon>
        <taxon>Insecta</taxon>
        <taxon>Pterygota</taxon>
        <taxon>Neoptera</taxon>
        <taxon>Endopterygota</taxon>
        <taxon>Diptera</taxon>
        <taxon>Brachycera</taxon>
        <taxon>Muscomorpha</taxon>
        <taxon>Hippoboscoidea</taxon>
        <taxon>Glossinidae</taxon>
        <taxon>Glossina</taxon>
    </lineage>
</organism>
<evidence type="ECO:0000256" key="1">
    <source>
        <dbReference type="SAM" id="Phobius"/>
    </source>
</evidence>
<dbReference type="Proteomes" id="UP000092460">
    <property type="component" value="Unassembled WGS sequence"/>
</dbReference>
<keyword evidence="1" id="KW-1133">Transmembrane helix</keyword>
<evidence type="ECO:0000313" key="2">
    <source>
        <dbReference type="EnsemblMetazoa" id="GPPI016923-PA"/>
    </source>
</evidence>
<proteinExistence type="predicted"/>
<keyword evidence="1" id="KW-0472">Membrane</keyword>
<accession>A0A1B0B2L9</accession>
<keyword evidence="3" id="KW-1185">Reference proteome</keyword>
<reference evidence="3" key="1">
    <citation type="submission" date="2015-01" db="EMBL/GenBank/DDBJ databases">
        <authorList>
            <person name="Aksoy S."/>
            <person name="Warren W."/>
            <person name="Wilson R.K."/>
        </authorList>
    </citation>
    <scope>NUCLEOTIDE SEQUENCE [LARGE SCALE GENOMIC DNA]</scope>
    <source>
        <strain evidence="3">IAEA</strain>
    </source>
</reference>
<keyword evidence="1" id="KW-0812">Transmembrane</keyword>
<dbReference type="EnsemblMetazoa" id="GPPI016923-RA">
    <property type="protein sequence ID" value="GPPI016923-PA"/>
    <property type="gene ID" value="GPPI016923"/>
</dbReference>